<evidence type="ECO:0000256" key="3">
    <source>
        <dbReference type="ARBA" id="ARBA00023004"/>
    </source>
</evidence>
<dbReference type="GO" id="GO:0046872">
    <property type="term" value="F:metal ion binding"/>
    <property type="evidence" value="ECO:0007669"/>
    <property type="project" value="UniProtKB-KW"/>
</dbReference>
<dbReference type="SUPFAM" id="SSF51197">
    <property type="entry name" value="Clavaminate synthase-like"/>
    <property type="match status" value="2"/>
</dbReference>
<dbReference type="PANTHER" id="PTHR47991">
    <property type="entry name" value="OXOGLUTARATE/IRON-DEPENDENT DIOXYGENASE"/>
    <property type="match status" value="1"/>
</dbReference>
<dbReference type="AlphaFoldDB" id="A0A9Q1K761"/>
<evidence type="ECO:0000256" key="2">
    <source>
        <dbReference type="ARBA" id="ARBA00022723"/>
    </source>
</evidence>
<organism evidence="5 6">
    <name type="scientific">Carnegiea gigantea</name>
    <dbReference type="NCBI Taxonomy" id="171969"/>
    <lineage>
        <taxon>Eukaryota</taxon>
        <taxon>Viridiplantae</taxon>
        <taxon>Streptophyta</taxon>
        <taxon>Embryophyta</taxon>
        <taxon>Tracheophyta</taxon>
        <taxon>Spermatophyta</taxon>
        <taxon>Magnoliopsida</taxon>
        <taxon>eudicotyledons</taxon>
        <taxon>Gunneridae</taxon>
        <taxon>Pentapetalae</taxon>
        <taxon>Caryophyllales</taxon>
        <taxon>Cactineae</taxon>
        <taxon>Cactaceae</taxon>
        <taxon>Cactoideae</taxon>
        <taxon>Echinocereeae</taxon>
        <taxon>Carnegiea</taxon>
    </lineage>
</organism>
<sequence length="680" mass="77081">MPNATLCFQFIDMEKFVSVWSDGKTLPESYIFPPEHRPGDLIVPSSIHSVPIIDLELDDHAHLVSQVFEASQDYGCFQVINHGVSRTLMDEARRVIQEFFQLPIEGVSKFLSNDDNQKCILYTSSPEYYNEGVHCWRDVLRVKCAPLEECMPFWPDKPAKYRYNLTYNWPPHLYGDPFEIHSMERSPHKYVTKVNEVGSRLLELMCEGLGLDPKYIANELSLEHNLTINHYPACPDPRLTLGVGKHSDKTVITILMQGDVPGFQVFKDGEWVGVDPIPDCDALVVNLGYISQIVSNGKLRNGDHRAVTNAKVARQSAALFIQPTPNCYIEPAKPLLNAENPPLYRGFWFHEYLRAHAEDTEKFISLWLDGKIVPESCIFPPDQRRGDLIVPKSGDSVPVIGMRKAKTYDPAHLIHQIMQASQEYGCFQVINHGVPTRLMDEVRDIFKEFFELPVEDLSRYCSTDDKGNAFCTRALSTMTTKSFTTRRMFLKCAPLEECVPSWPERPAKFRDVIAEYAVKVNEMGSSVMKLICKGLGLEPKYLAKELSLEPNLVVNHYPTCADPRPTLGISKHSDRSVITILMQGDVPGLQVLKDREWIGVESIPDGFAILLGNMSQASRQSSALFILPTPDCFIEPAKPLVHAENPPLYRGFRFHEYFLAHTEARRAKFSGSVLKTFRIN</sequence>
<dbReference type="Gene3D" id="2.60.120.330">
    <property type="entry name" value="B-lactam Antibiotic, Isopenicillin N Synthase, Chain"/>
    <property type="match status" value="2"/>
</dbReference>
<evidence type="ECO:0000256" key="1">
    <source>
        <dbReference type="ARBA" id="ARBA00008056"/>
    </source>
</evidence>
<comment type="similarity">
    <text evidence="1">Belongs to the iron/ascorbate-dependent oxidoreductase family.</text>
</comment>
<dbReference type="InterPro" id="IPR027443">
    <property type="entry name" value="IPNS-like_sf"/>
</dbReference>
<feature type="domain" description="Fe2OG dioxygenase" evidence="4">
    <location>
        <begin position="547"/>
        <end position="680"/>
    </location>
</feature>
<accession>A0A9Q1K761</accession>
<dbReference type="Pfam" id="PF14226">
    <property type="entry name" value="DIOX_N"/>
    <property type="match status" value="2"/>
</dbReference>
<protein>
    <recommendedName>
        <fullName evidence="4">Fe2OG dioxygenase domain-containing protein</fullName>
    </recommendedName>
</protein>
<dbReference type="InterPro" id="IPR005123">
    <property type="entry name" value="Oxoglu/Fe-dep_dioxygenase_dom"/>
</dbReference>
<gene>
    <name evidence="5" type="ORF">Cgig2_033018</name>
</gene>
<keyword evidence="3" id="KW-0408">Iron</keyword>
<dbReference type="Pfam" id="PF03171">
    <property type="entry name" value="2OG-FeII_Oxy"/>
    <property type="match status" value="2"/>
</dbReference>
<dbReference type="EMBL" id="JAKOGI010000267">
    <property type="protein sequence ID" value="KAJ8438139.1"/>
    <property type="molecule type" value="Genomic_DNA"/>
</dbReference>
<name>A0A9Q1K761_9CARY</name>
<feature type="domain" description="Fe2OG dioxygenase" evidence="4">
    <location>
        <begin position="221"/>
        <end position="323"/>
    </location>
</feature>
<reference evidence="5" key="1">
    <citation type="submission" date="2022-04" db="EMBL/GenBank/DDBJ databases">
        <title>Carnegiea gigantea Genome sequencing and assembly v2.</title>
        <authorList>
            <person name="Copetti D."/>
            <person name="Sanderson M.J."/>
            <person name="Burquez A."/>
            <person name="Wojciechowski M.F."/>
        </authorList>
    </citation>
    <scope>NUCLEOTIDE SEQUENCE</scope>
    <source>
        <strain evidence="5">SGP5-SGP5p</strain>
        <tissue evidence="5">Aerial part</tissue>
    </source>
</reference>
<dbReference type="InterPro" id="IPR050295">
    <property type="entry name" value="Plant_2OG-oxidoreductases"/>
</dbReference>
<dbReference type="Proteomes" id="UP001153076">
    <property type="component" value="Unassembled WGS sequence"/>
</dbReference>
<proteinExistence type="inferred from homology"/>
<dbReference type="InterPro" id="IPR026992">
    <property type="entry name" value="DIOX_N"/>
</dbReference>
<keyword evidence="2" id="KW-0479">Metal-binding</keyword>
<evidence type="ECO:0000313" key="5">
    <source>
        <dbReference type="EMBL" id="KAJ8438139.1"/>
    </source>
</evidence>
<evidence type="ECO:0000313" key="6">
    <source>
        <dbReference type="Proteomes" id="UP001153076"/>
    </source>
</evidence>
<comment type="caution">
    <text evidence="5">The sequence shown here is derived from an EMBL/GenBank/DDBJ whole genome shotgun (WGS) entry which is preliminary data.</text>
</comment>
<evidence type="ECO:0000259" key="4">
    <source>
        <dbReference type="PROSITE" id="PS51471"/>
    </source>
</evidence>
<dbReference type="InterPro" id="IPR044861">
    <property type="entry name" value="IPNS-like_FE2OG_OXY"/>
</dbReference>
<keyword evidence="6" id="KW-1185">Reference proteome</keyword>
<dbReference type="PROSITE" id="PS51471">
    <property type="entry name" value="FE2OG_OXY"/>
    <property type="match status" value="2"/>
</dbReference>
<dbReference type="OrthoDB" id="406156at2759"/>